<keyword evidence="3" id="KW-1185">Reference proteome</keyword>
<organism evidence="2 3">
    <name type="scientific">Winslowiella arboricola</name>
    <dbReference type="NCBI Taxonomy" id="2978220"/>
    <lineage>
        <taxon>Bacteria</taxon>
        <taxon>Pseudomonadati</taxon>
        <taxon>Pseudomonadota</taxon>
        <taxon>Gammaproteobacteria</taxon>
        <taxon>Enterobacterales</taxon>
        <taxon>Erwiniaceae</taxon>
        <taxon>Winslowiella</taxon>
    </lineage>
</organism>
<dbReference type="RefSeq" id="WP_267144152.1">
    <property type="nucleotide sequence ID" value="NZ_JAODIL010000080.1"/>
</dbReference>
<keyword evidence="1" id="KW-1133">Transmembrane helix</keyword>
<proteinExistence type="predicted"/>
<protein>
    <submittedName>
        <fullName evidence="2">DUF2474 domain-containing protein</fullName>
    </submittedName>
</protein>
<evidence type="ECO:0000313" key="3">
    <source>
        <dbReference type="Proteomes" id="UP001064262"/>
    </source>
</evidence>
<keyword evidence="1" id="KW-0472">Membrane</keyword>
<accession>A0A9J6PYK3</accession>
<comment type="caution">
    <text evidence="2">The sequence shown here is derived from an EMBL/GenBank/DDBJ whole genome shotgun (WGS) entry which is preliminary data.</text>
</comment>
<gene>
    <name evidence="2" type="ORF">N5923_20920</name>
</gene>
<keyword evidence="1" id="KW-0812">Transmembrane</keyword>
<dbReference type="InterPro" id="IPR018895">
    <property type="entry name" value="DUF2474"/>
</dbReference>
<sequence>MQFIQRMTRKNLKQPWWKKVYWMLIIWFGSVLALFIIASLFRALMSAAGLKLH</sequence>
<dbReference type="Pfam" id="PF10617">
    <property type="entry name" value="DUF2474"/>
    <property type="match status" value="1"/>
</dbReference>
<reference evidence="2" key="1">
    <citation type="submission" date="2022-09" db="EMBL/GenBank/DDBJ databases">
        <title>Winslowiella arboricola sp. nov., isolated from bleeding cankers on broadleaf hosts.</title>
        <authorList>
            <person name="Brady C."/>
            <person name="Kaur S."/>
            <person name="Crampton B."/>
            <person name="Maddock D."/>
            <person name="Arnold D."/>
            <person name="Denman S."/>
        </authorList>
    </citation>
    <scope>NUCLEOTIDE SEQUENCE</scope>
    <source>
        <strain evidence="2">BAC 15a-03b</strain>
    </source>
</reference>
<feature type="transmembrane region" description="Helical" evidence="1">
    <location>
        <begin position="20"/>
        <end position="44"/>
    </location>
</feature>
<name>A0A9J6PYK3_9GAMM</name>
<dbReference type="EMBL" id="JAODIM010000043">
    <property type="protein sequence ID" value="MCU5779956.1"/>
    <property type="molecule type" value="Genomic_DNA"/>
</dbReference>
<dbReference type="AlphaFoldDB" id="A0A9J6PYK3"/>
<evidence type="ECO:0000256" key="1">
    <source>
        <dbReference type="SAM" id="Phobius"/>
    </source>
</evidence>
<dbReference type="Proteomes" id="UP001064262">
    <property type="component" value="Unassembled WGS sequence"/>
</dbReference>
<evidence type="ECO:0000313" key="2">
    <source>
        <dbReference type="EMBL" id="MCU5779956.1"/>
    </source>
</evidence>